<reference evidence="1 2" key="1">
    <citation type="submission" date="2015-10" db="EMBL/GenBank/DDBJ databases">
        <title>Genome analyses suggest a sexual origin of heterokaryosis in a supposedly ancient asexual fungus.</title>
        <authorList>
            <person name="Ropars J."/>
            <person name="Sedzielewska K."/>
            <person name="Noel J."/>
            <person name="Charron P."/>
            <person name="Farinelli L."/>
            <person name="Marton T."/>
            <person name="Kruger M."/>
            <person name="Pelin A."/>
            <person name="Brachmann A."/>
            <person name="Corradi N."/>
        </authorList>
    </citation>
    <scope>NUCLEOTIDE SEQUENCE [LARGE SCALE GENOMIC DNA]</scope>
    <source>
        <strain evidence="1 2">A4</strain>
    </source>
</reference>
<dbReference type="Proteomes" id="UP000234323">
    <property type="component" value="Unassembled WGS sequence"/>
</dbReference>
<name>A0A2I1HJK4_9GLOM</name>
<evidence type="ECO:0000313" key="2">
    <source>
        <dbReference type="Proteomes" id="UP000234323"/>
    </source>
</evidence>
<dbReference type="EMBL" id="LLXI01003335">
    <property type="protein sequence ID" value="PKY59052.1"/>
    <property type="molecule type" value="Genomic_DNA"/>
</dbReference>
<keyword evidence="2" id="KW-1185">Reference proteome</keyword>
<dbReference type="AlphaFoldDB" id="A0A2I1HJK4"/>
<evidence type="ECO:0000313" key="1">
    <source>
        <dbReference type="EMBL" id="PKY59052.1"/>
    </source>
</evidence>
<comment type="caution">
    <text evidence="1">The sequence shown here is derived from an EMBL/GenBank/DDBJ whole genome shotgun (WGS) entry which is preliminary data.</text>
</comment>
<organism evidence="1 2">
    <name type="scientific">Rhizophagus irregularis</name>
    <dbReference type="NCBI Taxonomy" id="588596"/>
    <lineage>
        <taxon>Eukaryota</taxon>
        <taxon>Fungi</taxon>
        <taxon>Fungi incertae sedis</taxon>
        <taxon>Mucoromycota</taxon>
        <taxon>Glomeromycotina</taxon>
        <taxon>Glomeromycetes</taxon>
        <taxon>Glomerales</taxon>
        <taxon>Glomeraceae</taxon>
        <taxon>Rhizophagus</taxon>
    </lineage>
</organism>
<protein>
    <submittedName>
        <fullName evidence="1">Uncharacterized protein</fullName>
    </submittedName>
</protein>
<proteinExistence type="predicted"/>
<sequence>MLRNAQLRIGLQGCILVDHTELILKINLQNNFNFNLLKSFKDQKSNSDNQIIQKAKIIDIEKNDKGFKDAFINTKNTNISKVKLISLEKKVLLFLLSLFNKIYHNIRKTKNNGHETFEFSSFNNRIVNIKVLLLV</sequence>
<accession>A0A2I1HJK4</accession>
<gene>
    <name evidence="1" type="ORF">RhiirA4_481489</name>
</gene>